<dbReference type="GO" id="GO:0004177">
    <property type="term" value="F:aminopeptidase activity"/>
    <property type="evidence" value="ECO:0007669"/>
    <property type="project" value="UniProtKB-KW"/>
</dbReference>
<accession>A0ABD3PLM2</accession>
<gene>
    <name evidence="7" type="ORF">HJC23_001876</name>
</gene>
<sequence length="632" mass="67253">MGTMITASRPLTCLSKPMIALTMSLLVAIHRPSSRLYLASAFSTRLPSIATRRSRPLISTRLLATTLQFDPSPSIRDAATSTILVGRHAALASVLERTDSYVSLFGFRPPPSVMTAMHASLNGSGSVASHVEVPTVGPAAPRPPHVMALCSVKNSVTRNNHPLSLHSITDMLRTTCPAKGVVHVICCVEDSFPLGPLGGALAKAFPLFSKKTSSKSSRDDDHDDGASNQMNDDNRVVHFTFLDEKGNVVKNQAQIDAAKAAAEGVRLACRLVANIRSSLIQVVVANIILSPCSQLTIKYINPTLQDTHPEELTTTAFAQECRELFENEPTVTIEEIIGTDLLEKGYGGIYNVGKAATHPPRLVIMTYDPTTKERTERSAETEAGNESIALVGKGIVYDTGGLAIKSKTGMCGMKSDMGGAAGVLGGFLAAVRLQTPCKIRLLLCLAENAIGPASVRNDDIITQYSGKTVEINNSDAEGRLVLSDAVAHVTKHYEDVGLVVDMATLTGAQLIATGKMHAGILANNLELERRAVDAGLVSGDLCYPLLYAPELLKKEFASKVADMKNSVKDRSNAQSSCAGHFIESHIDPSYKGGWLHVDMDGPAWKADRGTGYGVGLVLALVGAPGFCARGQS</sequence>
<keyword evidence="4" id="KW-0378">Hydrolase</keyword>
<dbReference type="Proteomes" id="UP001516023">
    <property type="component" value="Unassembled WGS sequence"/>
</dbReference>
<keyword evidence="2" id="KW-0031">Aminopeptidase</keyword>
<evidence type="ECO:0000256" key="1">
    <source>
        <dbReference type="ARBA" id="ARBA00009528"/>
    </source>
</evidence>
<dbReference type="PANTHER" id="PTHR11963">
    <property type="entry name" value="LEUCINE AMINOPEPTIDASE-RELATED"/>
    <property type="match status" value="1"/>
</dbReference>
<keyword evidence="3" id="KW-0645">Protease</keyword>
<dbReference type="Pfam" id="PF00883">
    <property type="entry name" value="Peptidase_M17"/>
    <property type="match status" value="1"/>
</dbReference>
<dbReference type="SUPFAM" id="SSF53187">
    <property type="entry name" value="Zn-dependent exopeptidases"/>
    <property type="match status" value="1"/>
</dbReference>
<organism evidence="7 8">
    <name type="scientific">Cyclotella cryptica</name>
    <dbReference type="NCBI Taxonomy" id="29204"/>
    <lineage>
        <taxon>Eukaryota</taxon>
        <taxon>Sar</taxon>
        <taxon>Stramenopiles</taxon>
        <taxon>Ochrophyta</taxon>
        <taxon>Bacillariophyta</taxon>
        <taxon>Coscinodiscophyceae</taxon>
        <taxon>Thalassiosirophycidae</taxon>
        <taxon>Stephanodiscales</taxon>
        <taxon>Stephanodiscaceae</taxon>
        <taxon>Cyclotella</taxon>
    </lineage>
</organism>
<evidence type="ECO:0000256" key="4">
    <source>
        <dbReference type="ARBA" id="ARBA00022801"/>
    </source>
</evidence>
<comment type="similarity">
    <text evidence="1">Belongs to the peptidase M17 family.</text>
</comment>
<dbReference type="CDD" id="cd00433">
    <property type="entry name" value="Peptidase_M17"/>
    <property type="match status" value="1"/>
</dbReference>
<protein>
    <recommendedName>
        <fullName evidence="6">Cytosol aminopeptidase domain-containing protein</fullName>
    </recommendedName>
</protein>
<evidence type="ECO:0000256" key="5">
    <source>
        <dbReference type="SAM" id="MobiDB-lite"/>
    </source>
</evidence>
<dbReference type="Gene3D" id="3.40.50.10590">
    <property type="entry name" value="Zn-dependent exopeptidases"/>
    <property type="match status" value="1"/>
</dbReference>
<keyword evidence="8" id="KW-1185">Reference proteome</keyword>
<reference evidence="7 8" key="1">
    <citation type="journal article" date="2020" name="G3 (Bethesda)">
        <title>Improved Reference Genome for Cyclotella cryptica CCMP332, a Model for Cell Wall Morphogenesis, Salinity Adaptation, and Lipid Production in Diatoms (Bacillariophyta).</title>
        <authorList>
            <person name="Roberts W.R."/>
            <person name="Downey K.M."/>
            <person name="Ruck E.C."/>
            <person name="Traller J.C."/>
            <person name="Alverson A.J."/>
        </authorList>
    </citation>
    <scope>NUCLEOTIDE SEQUENCE [LARGE SCALE GENOMIC DNA]</scope>
    <source>
        <strain evidence="7 8">CCMP332</strain>
    </source>
</reference>
<evidence type="ECO:0000256" key="3">
    <source>
        <dbReference type="ARBA" id="ARBA00022670"/>
    </source>
</evidence>
<evidence type="ECO:0000313" key="8">
    <source>
        <dbReference type="Proteomes" id="UP001516023"/>
    </source>
</evidence>
<proteinExistence type="inferred from homology"/>
<evidence type="ECO:0000256" key="2">
    <source>
        <dbReference type="ARBA" id="ARBA00022438"/>
    </source>
</evidence>
<dbReference type="PROSITE" id="PS00631">
    <property type="entry name" value="CYTOSOL_AP"/>
    <property type="match status" value="1"/>
</dbReference>
<feature type="region of interest" description="Disordered" evidence="5">
    <location>
        <begin position="211"/>
        <end position="231"/>
    </location>
</feature>
<dbReference type="PANTHER" id="PTHR11963:SF48">
    <property type="entry name" value="DIPEPTIDASE B, ISOFORM A"/>
    <property type="match status" value="1"/>
</dbReference>
<dbReference type="InterPro" id="IPR000819">
    <property type="entry name" value="Peptidase_M17_C"/>
</dbReference>
<evidence type="ECO:0000259" key="6">
    <source>
        <dbReference type="PROSITE" id="PS00631"/>
    </source>
</evidence>
<comment type="caution">
    <text evidence="7">The sequence shown here is derived from an EMBL/GenBank/DDBJ whole genome shotgun (WGS) entry which is preliminary data.</text>
</comment>
<feature type="domain" description="Cytosol aminopeptidase" evidence="6">
    <location>
        <begin position="473"/>
        <end position="480"/>
    </location>
</feature>
<dbReference type="PRINTS" id="PR00481">
    <property type="entry name" value="LAMNOPPTDASE"/>
</dbReference>
<dbReference type="InterPro" id="IPR011356">
    <property type="entry name" value="Leucine_aapep/pepB"/>
</dbReference>
<dbReference type="EMBL" id="JABMIG020000153">
    <property type="protein sequence ID" value="KAL3788677.1"/>
    <property type="molecule type" value="Genomic_DNA"/>
</dbReference>
<dbReference type="AlphaFoldDB" id="A0ABD3PLM2"/>
<evidence type="ECO:0000313" key="7">
    <source>
        <dbReference type="EMBL" id="KAL3788677.1"/>
    </source>
</evidence>
<dbReference type="Gene3D" id="3.40.630.10">
    <property type="entry name" value="Zn peptidases"/>
    <property type="match status" value="1"/>
</dbReference>
<name>A0ABD3PLM2_9STRA</name>
<dbReference type="GO" id="GO:0006508">
    <property type="term" value="P:proteolysis"/>
    <property type="evidence" value="ECO:0007669"/>
    <property type="project" value="UniProtKB-KW"/>
</dbReference>